<sequence length="48" mass="5164">MPHAGYLSAHQEAASLDLSFSFTLDNLRALFVPPAPVARGPPPPPPRR</sequence>
<gene>
    <name evidence="1" type="ORF">EVJ58_g4176</name>
</gene>
<dbReference type="EMBL" id="SEKV01000186">
    <property type="protein sequence ID" value="TFY61958.1"/>
    <property type="molecule type" value="Genomic_DNA"/>
</dbReference>
<organism evidence="1 2">
    <name type="scientific">Rhodofomes roseus</name>
    <dbReference type="NCBI Taxonomy" id="34475"/>
    <lineage>
        <taxon>Eukaryota</taxon>
        <taxon>Fungi</taxon>
        <taxon>Dikarya</taxon>
        <taxon>Basidiomycota</taxon>
        <taxon>Agaricomycotina</taxon>
        <taxon>Agaricomycetes</taxon>
        <taxon>Polyporales</taxon>
        <taxon>Rhodofomes</taxon>
    </lineage>
</organism>
<dbReference type="AlphaFoldDB" id="A0A4Y9YJG2"/>
<accession>A0A4Y9YJG2</accession>
<comment type="caution">
    <text evidence="1">The sequence shown here is derived from an EMBL/GenBank/DDBJ whole genome shotgun (WGS) entry which is preliminary data.</text>
</comment>
<name>A0A4Y9YJG2_9APHY</name>
<reference evidence="1 2" key="1">
    <citation type="submission" date="2019-01" db="EMBL/GenBank/DDBJ databases">
        <title>Genome sequencing of the rare red list fungi Fomitopsis rosea.</title>
        <authorList>
            <person name="Buettner E."/>
            <person name="Kellner H."/>
        </authorList>
    </citation>
    <scope>NUCLEOTIDE SEQUENCE [LARGE SCALE GENOMIC DNA]</scope>
    <source>
        <strain evidence="1 2">DSM 105464</strain>
    </source>
</reference>
<protein>
    <submittedName>
        <fullName evidence="1">Uncharacterized protein</fullName>
    </submittedName>
</protein>
<evidence type="ECO:0000313" key="2">
    <source>
        <dbReference type="Proteomes" id="UP000298390"/>
    </source>
</evidence>
<evidence type="ECO:0000313" key="1">
    <source>
        <dbReference type="EMBL" id="TFY61958.1"/>
    </source>
</evidence>
<dbReference type="Proteomes" id="UP000298390">
    <property type="component" value="Unassembled WGS sequence"/>
</dbReference>
<proteinExistence type="predicted"/>